<evidence type="ECO:0000313" key="1">
    <source>
        <dbReference type="EMBL" id="GMR31471.1"/>
    </source>
</evidence>
<reference evidence="2" key="1">
    <citation type="submission" date="2022-10" db="EMBL/GenBank/DDBJ databases">
        <title>Genome assembly of Pristionchus species.</title>
        <authorList>
            <person name="Yoshida K."/>
            <person name="Sommer R.J."/>
        </authorList>
    </citation>
    <scope>NUCLEOTIDE SEQUENCE [LARGE SCALE GENOMIC DNA]</scope>
    <source>
        <strain evidence="2">RS5460</strain>
    </source>
</reference>
<accession>A0AAN4Z092</accession>
<proteinExistence type="predicted"/>
<comment type="caution">
    <text evidence="1">The sequence shown here is derived from an EMBL/GenBank/DDBJ whole genome shotgun (WGS) entry which is preliminary data.</text>
</comment>
<evidence type="ECO:0000313" key="2">
    <source>
        <dbReference type="Proteomes" id="UP001328107"/>
    </source>
</evidence>
<organism evidence="1 2">
    <name type="scientific">Pristionchus mayeri</name>
    <dbReference type="NCBI Taxonomy" id="1317129"/>
    <lineage>
        <taxon>Eukaryota</taxon>
        <taxon>Metazoa</taxon>
        <taxon>Ecdysozoa</taxon>
        <taxon>Nematoda</taxon>
        <taxon>Chromadorea</taxon>
        <taxon>Rhabditida</taxon>
        <taxon>Rhabditina</taxon>
        <taxon>Diplogasteromorpha</taxon>
        <taxon>Diplogasteroidea</taxon>
        <taxon>Neodiplogasteridae</taxon>
        <taxon>Pristionchus</taxon>
    </lineage>
</organism>
<dbReference type="AlphaFoldDB" id="A0AAN4Z092"/>
<keyword evidence="2" id="KW-1185">Reference proteome</keyword>
<sequence length="81" mass="8965">SQDISCSRALEAAIYNSADVSGDTGVLLRRTLTDFGAFATRLEEEAEDSTKERLEKTLKSMGDFRVALDATMNLIEKHIQL</sequence>
<feature type="non-terminal residue" evidence="1">
    <location>
        <position position="81"/>
    </location>
</feature>
<dbReference type="Proteomes" id="UP001328107">
    <property type="component" value="Unassembled WGS sequence"/>
</dbReference>
<protein>
    <submittedName>
        <fullName evidence="1">Uncharacterized protein</fullName>
    </submittedName>
</protein>
<name>A0AAN4Z092_9BILA</name>
<dbReference type="EMBL" id="BTRK01000001">
    <property type="protein sequence ID" value="GMR31471.1"/>
    <property type="molecule type" value="Genomic_DNA"/>
</dbReference>
<gene>
    <name evidence="1" type="ORF">PMAYCL1PPCAC_01666</name>
</gene>
<feature type="non-terminal residue" evidence="1">
    <location>
        <position position="1"/>
    </location>
</feature>